<sequence>MPSFLYEAKDRNGRAQSGRVQAETQAAASYRLKLQGYSDVRFHTEPQSGARAAAEGHRIPPAVSPAQELRARHHRSGFPAALLGAYVSNAFLWLPFCGWALWSLYVGPPFGVGALLSFVLAGLALLFPLWAALPVALYAQLLQARSWARWDEVLAISQRIERLGRWLPLQSVLIDTTFSRAAALAAKGDITEAMVIASEYSTQLQPRYVYLSRLNMIYAAARAWSDMGKNQALAVSLSHRGTSEIIEYATTLVWRLHQHDEAAVLLDEVRDNEMTPLARAYFDYASGLVALARGRHAAADTLLTQAATALDSQPGNAMVESMHDFIQAHRVLCLGAMGRKPEAARLLRRVLPRLKAFGELELTRRCAAATVGH</sequence>
<evidence type="ECO:0000313" key="3">
    <source>
        <dbReference type="Proteomes" id="UP000295293"/>
    </source>
</evidence>
<dbReference type="EMBL" id="SNZH01000001">
    <property type="protein sequence ID" value="TDR48880.1"/>
    <property type="molecule type" value="Genomic_DNA"/>
</dbReference>
<feature type="transmembrane region" description="Helical" evidence="1">
    <location>
        <begin position="114"/>
        <end position="139"/>
    </location>
</feature>
<name>A0A4R6ZAA6_9GAMM</name>
<protein>
    <recommendedName>
        <fullName evidence="4">Tetratricopeptide repeat protein</fullName>
    </recommendedName>
</protein>
<evidence type="ECO:0000256" key="1">
    <source>
        <dbReference type="SAM" id="Phobius"/>
    </source>
</evidence>
<feature type="transmembrane region" description="Helical" evidence="1">
    <location>
        <begin position="80"/>
        <end position="102"/>
    </location>
</feature>
<gene>
    <name evidence="2" type="ORF">DFR29_101504</name>
</gene>
<comment type="caution">
    <text evidence="2">The sequence shown here is derived from an EMBL/GenBank/DDBJ whole genome shotgun (WGS) entry which is preliminary data.</text>
</comment>
<evidence type="ECO:0008006" key="4">
    <source>
        <dbReference type="Google" id="ProtNLM"/>
    </source>
</evidence>
<proteinExistence type="predicted"/>
<keyword evidence="1" id="KW-0812">Transmembrane</keyword>
<dbReference type="RefSeq" id="WP_133816980.1">
    <property type="nucleotide sequence ID" value="NZ_SNZH01000001.1"/>
</dbReference>
<evidence type="ECO:0000313" key="2">
    <source>
        <dbReference type="EMBL" id="TDR48880.1"/>
    </source>
</evidence>
<keyword evidence="1" id="KW-0472">Membrane</keyword>
<organism evidence="2 3">
    <name type="scientific">Tahibacter aquaticus</name>
    <dbReference type="NCBI Taxonomy" id="520092"/>
    <lineage>
        <taxon>Bacteria</taxon>
        <taxon>Pseudomonadati</taxon>
        <taxon>Pseudomonadota</taxon>
        <taxon>Gammaproteobacteria</taxon>
        <taxon>Lysobacterales</taxon>
        <taxon>Rhodanobacteraceae</taxon>
        <taxon>Tahibacter</taxon>
    </lineage>
</organism>
<keyword evidence="3" id="KW-1185">Reference proteome</keyword>
<reference evidence="2 3" key="1">
    <citation type="submission" date="2019-03" db="EMBL/GenBank/DDBJ databases">
        <title>Genomic Encyclopedia of Type Strains, Phase IV (KMG-IV): sequencing the most valuable type-strain genomes for metagenomic binning, comparative biology and taxonomic classification.</title>
        <authorList>
            <person name="Goeker M."/>
        </authorList>
    </citation>
    <scope>NUCLEOTIDE SEQUENCE [LARGE SCALE GENOMIC DNA]</scope>
    <source>
        <strain evidence="2 3">DSM 21667</strain>
    </source>
</reference>
<dbReference type="Proteomes" id="UP000295293">
    <property type="component" value="Unassembled WGS sequence"/>
</dbReference>
<dbReference type="AlphaFoldDB" id="A0A4R6ZAA6"/>
<accession>A0A4R6ZAA6</accession>
<keyword evidence="1" id="KW-1133">Transmembrane helix</keyword>